<reference evidence="2" key="1">
    <citation type="submission" date="2023-02" db="EMBL/GenBank/DDBJ databases">
        <title>Genome of toxic invasive species Heracleum sosnowskyi carries increased number of genes despite the absence of recent whole-genome duplications.</title>
        <authorList>
            <person name="Schelkunov M."/>
            <person name="Shtratnikova V."/>
            <person name="Makarenko M."/>
            <person name="Klepikova A."/>
            <person name="Omelchenko D."/>
            <person name="Novikova G."/>
            <person name="Obukhova E."/>
            <person name="Bogdanov V."/>
            <person name="Penin A."/>
            <person name="Logacheva M."/>
        </authorList>
    </citation>
    <scope>NUCLEOTIDE SEQUENCE</scope>
    <source>
        <strain evidence="2">Hsosn_3</strain>
        <tissue evidence="2">Leaf</tissue>
    </source>
</reference>
<dbReference type="GO" id="GO:0006891">
    <property type="term" value="P:intra-Golgi vesicle-mediated transport"/>
    <property type="evidence" value="ECO:0007669"/>
    <property type="project" value="TreeGrafter"/>
</dbReference>
<dbReference type="Proteomes" id="UP001237642">
    <property type="component" value="Unassembled WGS sequence"/>
</dbReference>
<dbReference type="InterPro" id="IPR013040">
    <property type="entry name" value="Coatomer_gsu_app_Ig-like_dom"/>
</dbReference>
<feature type="domain" description="Coatomer gamma subunit appendage Ig-like subdomain" evidence="1">
    <location>
        <begin position="85"/>
        <end position="194"/>
    </location>
</feature>
<dbReference type="GO" id="GO:0009306">
    <property type="term" value="P:protein secretion"/>
    <property type="evidence" value="ECO:0007669"/>
    <property type="project" value="TreeGrafter"/>
</dbReference>
<dbReference type="InterPro" id="IPR013041">
    <property type="entry name" value="Clathrin_app_Ig-like_sf"/>
</dbReference>
<dbReference type="GO" id="GO:0005198">
    <property type="term" value="F:structural molecule activity"/>
    <property type="evidence" value="ECO:0007669"/>
    <property type="project" value="InterPro"/>
</dbReference>
<accession>A0AAD8N588</accession>
<dbReference type="PANTHER" id="PTHR10261:SF0">
    <property type="entry name" value="COATOMER SUBUNIT GAMMA-2"/>
    <property type="match status" value="1"/>
</dbReference>
<dbReference type="GO" id="GO:0006888">
    <property type="term" value="P:endoplasmic reticulum to Golgi vesicle-mediated transport"/>
    <property type="evidence" value="ECO:0007669"/>
    <property type="project" value="TreeGrafter"/>
</dbReference>
<sequence length="199" mass="23073">MGVSKAFFGQKNLQKHKDKGASSECILRLKHEKKVLHVLCEVDGEYPLSVKKIHKYYGTLKKFRMNVELSRDPIDRTVMASKYVLSFAKFASYGTHYKSSFIGELTNSDNDYQVKTVKHVFDRDIVLEYRYNHKNGGLWEDHFEVIVEYSEDNGNVSKIENTFVPSFPQNQMFVGVKKPQGVIFAKFKSTLRFIDLEKV</sequence>
<dbReference type="AlphaFoldDB" id="A0AAD8N588"/>
<name>A0AAD8N588_9APIA</name>
<dbReference type="GO" id="GO:0030126">
    <property type="term" value="C:COPI vesicle coat"/>
    <property type="evidence" value="ECO:0007669"/>
    <property type="project" value="InterPro"/>
</dbReference>
<gene>
    <name evidence="2" type="ORF">POM88_006390</name>
</gene>
<organism evidence="2 3">
    <name type="scientific">Heracleum sosnowskyi</name>
    <dbReference type="NCBI Taxonomy" id="360622"/>
    <lineage>
        <taxon>Eukaryota</taxon>
        <taxon>Viridiplantae</taxon>
        <taxon>Streptophyta</taxon>
        <taxon>Embryophyta</taxon>
        <taxon>Tracheophyta</taxon>
        <taxon>Spermatophyta</taxon>
        <taxon>Magnoliopsida</taxon>
        <taxon>eudicotyledons</taxon>
        <taxon>Gunneridae</taxon>
        <taxon>Pentapetalae</taxon>
        <taxon>asterids</taxon>
        <taxon>campanulids</taxon>
        <taxon>Apiales</taxon>
        <taxon>Apiaceae</taxon>
        <taxon>Apioideae</taxon>
        <taxon>apioid superclade</taxon>
        <taxon>Tordylieae</taxon>
        <taxon>Tordyliinae</taxon>
        <taxon>Heracleum</taxon>
    </lineage>
</organism>
<protein>
    <recommendedName>
        <fullName evidence="1">Coatomer gamma subunit appendage Ig-like subdomain domain-containing protein</fullName>
    </recommendedName>
</protein>
<proteinExistence type="predicted"/>
<dbReference type="GO" id="GO:0000139">
    <property type="term" value="C:Golgi membrane"/>
    <property type="evidence" value="ECO:0007669"/>
    <property type="project" value="TreeGrafter"/>
</dbReference>
<comment type="caution">
    <text evidence="2">The sequence shown here is derived from an EMBL/GenBank/DDBJ whole genome shotgun (WGS) entry which is preliminary data.</text>
</comment>
<reference evidence="2" key="2">
    <citation type="submission" date="2023-05" db="EMBL/GenBank/DDBJ databases">
        <authorList>
            <person name="Schelkunov M.I."/>
        </authorList>
    </citation>
    <scope>NUCLEOTIDE SEQUENCE</scope>
    <source>
        <strain evidence="2">Hsosn_3</strain>
        <tissue evidence="2">Leaf</tissue>
    </source>
</reference>
<dbReference type="Pfam" id="PF08752">
    <property type="entry name" value="COP-gamma_platf"/>
    <property type="match status" value="1"/>
</dbReference>
<dbReference type="Gene3D" id="2.60.40.1480">
    <property type="entry name" value="Coatomer, gamma subunit, appendage domain"/>
    <property type="match status" value="1"/>
</dbReference>
<dbReference type="SUPFAM" id="SSF49348">
    <property type="entry name" value="Clathrin adaptor appendage domain"/>
    <property type="match status" value="1"/>
</dbReference>
<dbReference type="EMBL" id="JAUIZM010000002">
    <property type="protein sequence ID" value="KAK1396527.1"/>
    <property type="molecule type" value="Genomic_DNA"/>
</dbReference>
<evidence type="ECO:0000313" key="3">
    <source>
        <dbReference type="Proteomes" id="UP001237642"/>
    </source>
</evidence>
<keyword evidence="3" id="KW-1185">Reference proteome</keyword>
<evidence type="ECO:0000259" key="1">
    <source>
        <dbReference type="Pfam" id="PF08752"/>
    </source>
</evidence>
<dbReference type="InterPro" id="IPR017106">
    <property type="entry name" value="Coatomer_gsu"/>
</dbReference>
<dbReference type="InterPro" id="IPR037067">
    <property type="entry name" value="Coatomer_gsu_app_sf"/>
</dbReference>
<dbReference type="GO" id="GO:0005783">
    <property type="term" value="C:endoplasmic reticulum"/>
    <property type="evidence" value="ECO:0007669"/>
    <property type="project" value="TreeGrafter"/>
</dbReference>
<dbReference type="GO" id="GO:0006886">
    <property type="term" value="P:intracellular protein transport"/>
    <property type="evidence" value="ECO:0007669"/>
    <property type="project" value="InterPro"/>
</dbReference>
<evidence type="ECO:0000313" key="2">
    <source>
        <dbReference type="EMBL" id="KAK1396527.1"/>
    </source>
</evidence>
<dbReference type="PANTHER" id="PTHR10261">
    <property type="entry name" value="COATOMER SUBUNIT GAMMA"/>
    <property type="match status" value="1"/>
</dbReference>
<dbReference type="GO" id="GO:0005793">
    <property type="term" value="C:endoplasmic reticulum-Golgi intermediate compartment"/>
    <property type="evidence" value="ECO:0007669"/>
    <property type="project" value="TreeGrafter"/>
</dbReference>